<dbReference type="OrthoDB" id="192887at2759"/>
<protein>
    <recommendedName>
        <fullName evidence="3">Protein kinase domain-containing protein</fullName>
    </recommendedName>
</protein>
<dbReference type="SMART" id="SM00220">
    <property type="entry name" value="S_TKc"/>
    <property type="match status" value="1"/>
</dbReference>
<gene>
    <name evidence="4" type="ORF">OSB1V03_LOCUS11776</name>
</gene>
<sequence>MLKLTTLTDENVAYFTYQLLRALKYIHSANVLHRDIKPDNILVNSNADLKVCDFGLARVTDPLKSGSQTVYVTTRWYRAPEVMLTESCYNNSMDVWSVGCVLGEMLSGRPLFPGQNHYLQVNCILDVLGSELDVSWITNNYIRASIISRQLMDQVNWPDKFPNVNLQTLNLLGGLLTFNPNCRISVDQALEHPYLKTYYDPNDLPVVQNPLTIFKKVDKDLSIEQLIQMIINHINEFNAMRESV</sequence>
<dbReference type="GO" id="GO:0004672">
    <property type="term" value="F:protein kinase activity"/>
    <property type="evidence" value="ECO:0007669"/>
    <property type="project" value="InterPro"/>
</dbReference>
<evidence type="ECO:0000259" key="3">
    <source>
        <dbReference type="PROSITE" id="PS50011"/>
    </source>
</evidence>
<keyword evidence="5" id="KW-1185">Reference proteome</keyword>
<dbReference type="PROSITE" id="PS00108">
    <property type="entry name" value="PROTEIN_KINASE_ST"/>
    <property type="match status" value="1"/>
</dbReference>
<dbReference type="Gene3D" id="1.10.510.10">
    <property type="entry name" value="Transferase(Phosphotransferase) domain 1"/>
    <property type="match status" value="1"/>
</dbReference>
<dbReference type="EMBL" id="CAJPIZ010009354">
    <property type="protein sequence ID" value="CAG2111797.1"/>
    <property type="molecule type" value="Genomic_DNA"/>
</dbReference>
<dbReference type="GO" id="GO:0005524">
    <property type="term" value="F:ATP binding"/>
    <property type="evidence" value="ECO:0007669"/>
    <property type="project" value="UniProtKB-KW"/>
</dbReference>
<proteinExistence type="predicted"/>
<name>A0A7R9Q3S9_9ACAR</name>
<evidence type="ECO:0000313" key="5">
    <source>
        <dbReference type="Proteomes" id="UP000759131"/>
    </source>
</evidence>
<dbReference type="FunFam" id="1.10.510.10:FF:000098">
    <property type="entry name" value="Mitogen-activated protein kinase 1"/>
    <property type="match status" value="1"/>
</dbReference>
<keyword evidence="2" id="KW-0067">ATP-binding</keyword>
<organism evidence="4">
    <name type="scientific">Medioppia subpectinata</name>
    <dbReference type="NCBI Taxonomy" id="1979941"/>
    <lineage>
        <taxon>Eukaryota</taxon>
        <taxon>Metazoa</taxon>
        <taxon>Ecdysozoa</taxon>
        <taxon>Arthropoda</taxon>
        <taxon>Chelicerata</taxon>
        <taxon>Arachnida</taxon>
        <taxon>Acari</taxon>
        <taxon>Acariformes</taxon>
        <taxon>Sarcoptiformes</taxon>
        <taxon>Oribatida</taxon>
        <taxon>Brachypylina</taxon>
        <taxon>Oppioidea</taxon>
        <taxon>Oppiidae</taxon>
        <taxon>Medioppia</taxon>
    </lineage>
</organism>
<dbReference type="PROSITE" id="PS50011">
    <property type="entry name" value="PROTEIN_KINASE_DOM"/>
    <property type="match status" value="1"/>
</dbReference>
<evidence type="ECO:0000256" key="1">
    <source>
        <dbReference type="ARBA" id="ARBA00022741"/>
    </source>
</evidence>
<dbReference type="AlphaFoldDB" id="A0A7R9Q3S9"/>
<dbReference type="EMBL" id="OC863929">
    <property type="protein sequence ID" value="CAD7631367.1"/>
    <property type="molecule type" value="Genomic_DNA"/>
</dbReference>
<evidence type="ECO:0000256" key="2">
    <source>
        <dbReference type="ARBA" id="ARBA00022840"/>
    </source>
</evidence>
<dbReference type="InterPro" id="IPR000719">
    <property type="entry name" value="Prot_kinase_dom"/>
</dbReference>
<evidence type="ECO:0000313" key="4">
    <source>
        <dbReference type="EMBL" id="CAD7631367.1"/>
    </source>
</evidence>
<dbReference type="Pfam" id="PF00069">
    <property type="entry name" value="Pkinase"/>
    <property type="match status" value="1"/>
</dbReference>
<keyword evidence="1" id="KW-0547">Nucleotide-binding</keyword>
<dbReference type="InterPro" id="IPR011009">
    <property type="entry name" value="Kinase-like_dom_sf"/>
</dbReference>
<dbReference type="Proteomes" id="UP000759131">
    <property type="component" value="Unassembled WGS sequence"/>
</dbReference>
<accession>A0A7R9Q3S9</accession>
<feature type="domain" description="Protein kinase" evidence="3">
    <location>
        <begin position="1"/>
        <end position="195"/>
    </location>
</feature>
<dbReference type="PANTHER" id="PTHR24055">
    <property type="entry name" value="MITOGEN-ACTIVATED PROTEIN KINASE"/>
    <property type="match status" value="1"/>
</dbReference>
<reference evidence="4" key="1">
    <citation type="submission" date="2020-11" db="EMBL/GenBank/DDBJ databases">
        <authorList>
            <person name="Tran Van P."/>
        </authorList>
    </citation>
    <scope>NUCLEOTIDE SEQUENCE</scope>
</reference>
<dbReference type="InterPro" id="IPR008271">
    <property type="entry name" value="Ser/Thr_kinase_AS"/>
</dbReference>
<dbReference type="InterPro" id="IPR050117">
    <property type="entry name" value="MAPK"/>
</dbReference>
<dbReference type="SUPFAM" id="SSF56112">
    <property type="entry name" value="Protein kinase-like (PK-like)"/>
    <property type="match status" value="1"/>
</dbReference>